<gene>
    <name evidence="2" type="ORF">HNR23_001828</name>
</gene>
<dbReference type="GO" id="GO:0016020">
    <property type="term" value="C:membrane"/>
    <property type="evidence" value="ECO:0007669"/>
    <property type="project" value="TreeGrafter"/>
</dbReference>
<dbReference type="InterPro" id="IPR029058">
    <property type="entry name" value="AB_hydrolase_fold"/>
</dbReference>
<accession>A0A7X0D513</accession>
<dbReference type="Gene3D" id="3.40.50.1820">
    <property type="entry name" value="alpha/beta hydrolase"/>
    <property type="match status" value="1"/>
</dbReference>
<dbReference type="InterPro" id="IPR000073">
    <property type="entry name" value="AB_hydrolase_1"/>
</dbReference>
<dbReference type="RefSeq" id="WP_184074988.1">
    <property type="nucleotide sequence ID" value="NZ_JACHDS010000001.1"/>
</dbReference>
<dbReference type="Proteomes" id="UP000546642">
    <property type="component" value="Unassembled WGS sequence"/>
</dbReference>
<dbReference type="GO" id="GO:0003824">
    <property type="term" value="F:catalytic activity"/>
    <property type="evidence" value="ECO:0007669"/>
    <property type="project" value="UniProtKB-ARBA"/>
</dbReference>
<sequence length="238" mass="24834">MTTQPQGLSLHDISLSATTLGSGPGLLLAHGATGWVDANFGPILGDLARHRTVVAPDYPGSGSTPRAAGPLDLDTLADRLVAAAVEAGLERFALLGYSMGTMVAVRAAARHPERVTALVLTAGLAYPLPHARRIFDGWHTEMAGTELPPERAGALEQIELLQRADTRGDLPGIAAPTLVIATMADDLVSPDHSDVLAEAIPGAQRAELDCGHLVAEDAPKEWARLVTGFLDRVVPVSG</sequence>
<keyword evidence="3" id="KW-1185">Reference proteome</keyword>
<evidence type="ECO:0000313" key="2">
    <source>
        <dbReference type="EMBL" id="MBB6171768.1"/>
    </source>
</evidence>
<protein>
    <submittedName>
        <fullName evidence="2">Pimeloyl-ACP methyl ester carboxylesterase</fullName>
    </submittedName>
</protein>
<name>A0A7X0D513_9ACTN</name>
<dbReference type="PANTHER" id="PTHR43798">
    <property type="entry name" value="MONOACYLGLYCEROL LIPASE"/>
    <property type="match status" value="1"/>
</dbReference>
<dbReference type="InterPro" id="IPR050266">
    <property type="entry name" value="AB_hydrolase_sf"/>
</dbReference>
<evidence type="ECO:0000259" key="1">
    <source>
        <dbReference type="Pfam" id="PF00561"/>
    </source>
</evidence>
<comment type="caution">
    <text evidence="2">The sequence shown here is derived from an EMBL/GenBank/DDBJ whole genome shotgun (WGS) entry which is preliminary data.</text>
</comment>
<dbReference type="SUPFAM" id="SSF53474">
    <property type="entry name" value="alpha/beta-Hydrolases"/>
    <property type="match status" value="1"/>
</dbReference>
<feature type="domain" description="AB hydrolase-1" evidence="1">
    <location>
        <begin position="26"/>
        <end position="139"/>
    </location>
</feature>
<proteinExistence type="predicted"/>
<dbReference type="PANTHER" id="PTHR43798:SF33">
    <property type="entry name" value="HYDROLASE, PUTATIVE (AFU_ORTHOLOGUE AFUA_2G14860)-RELATED"/>
    <property type="match status" value="1"/>
</dbReference>
<evidence type="ECO:0000313" key="3">
    <source>
        <dbReference type="Proteomes" id="UP000546642"/>
    </source>
</evidence>
<dbReference type="AlphaFoldDB" id="A0A7X0D513"/>
<dbReference type="Pfam" id="PF00561">
    <property type="entry name" value="Abhydrolase_1"/>
    <property type="match status" value="1"/>
</dbReference>
<dbReference type="PRINTS" id="PR00111">
    <property type="entry name" value="ABHYDROLASE"/>
</dbReference>
<organism evidence="2 3">
    <name type="scientific">Nocardiopsis mwathae</name>
    <dbReference type="NCBI Taxonomy" id="1472723"/>
    <lineage>
        <taxon>Bacteria</taxon>
        <taxon>Bacillati</taxon>
        <taxon>Actinomycetota</taxon>
        <taxon>Actinomycetes</taxon>
        <taxon>Streptosporangiales</taxon>
        <taxon>Nocardiopsidaceae</taxon>
        <taxon>Nocardiopsis</taxon>
    </lineage>
</organism>
<dbReference type="EMBL" id="JACHDS010000001">
    <property type="protein sequence ID" value="MBB6171768.1"/>
    <property type="molecule type" value="Genomic_DNA"/>
</dbReference>
<reference evidence="2 3" key="1">
    <citation type="submission" date="2020-08" db="EMBL/GenBank/DDBJ databases">
        <title>Sequencing the genomes of 1000 actinobacteria strains.</title>
        <authorList>
            <person name="Klenk H.-P."/>
        </authorList>
    </citation>
    <scope>NUCLEOTIDE SEQUENCE [LARGE SCALE GENOMIC DNA]</scope>
    <source>
        <strain evidence="2 3">DSM 46659</strain>
    </source>
</reference>